<keyword evidence="4" id="KW-1185">Reference proteome</keyword>
<dbReference type="InterPro" id="IPR051803">
    <property type="entry name" value="TA_system_RelE-like_toxin"/>
</dbReference>
<gene>
    <name evidence="3" type="ORF">CNX70_09300</name>
</gene>
<reference evidence="3 4" key="1">
    <citation type="submission" date="2017-09" db="EMBL/GenBank/DDBJ databases">
        <title>Complete genome sequence of Janthinobacterium svalbardensis PAMC 27463.</title>
        <authorList>
            <person name="Cho Y.-J."/>
            <person name="Cho A."/>
            <person name="Kim O.-S."/>
            <person name="Lee J.-I."/>
        </authorList>
    </citation>
    <scope>NUCLEOTIDE SEQUENCE [LARGE SCALE GENOMIC DNA]</scope>
    <source>
        <strain evidence="3 4">PAMC 27463</strain>
    </source>
</reference>
<evidence type="ECO:0000256" key="2">
    <source>
        <dbReference type="ARBA" id="ARBA00022649"/>
    </source>
</evidence>
<name>A0A290WTX1_9BURK</name>
<proteinExistence type="inferred from homology"/>
<comment type="similarity">
    <text evidence="1">Belongs to the RelE toxin family.</text>
</comment>
<dbReference type="Pfam" id="PF05016">
    <property type="entry name" value="ParE_toxin"/>
    <property type="match status" value="1"/>
</dbReference>
<dbReference type="NCBIfam" id="TIGR02385">
    <property type="entry name" value="RelE_StbE"/>
    <property type="match status" value="1"/>
</dbReference>
<dbReference type="EMBL" id="CP023422">
    <property type="protein sequence ID" value="ATD60355.1"/>
    <property type="molecule type" value="Genomic_DNA"/>
</dbReference>
<dbReference type="RefSeq" id="WP_096234466.1">
    <property type="nucleotide sequence ID" value="NZ_CP023422.1"/>
</dbReference>
<accession>A0A290WTX1</accession>
<dbReference type="InterPro" id="IPR007712">
    <property type="entry name" value="RelE/ParE_toxin"/>
</dbReference>
<keyword evidence="2" id="KW-1277">Toxin-antitoxin system</keyword>
<evidence type="ECO:0000256" key="1">
    <source>
        <dbReference type="ARBA" id="ARBA00006226"/>
    </source>
</evidence>
<dbReference type="Proteomes" id="UP000218437">
    <property type="component" value="Chromosome"/>
</dbReference>
<dbReference type="PANTHER" id="PTHR33755">
    <property type="entry name" value="TOXIN PARE1-RELATED"/>
    <property type="match status" value="1"/>
</dbReference>
<evidence type="ECO:0000313" key="3">
    <source>
        <dbReference type="EMBL" id="ATD60355.1"/>
    </source>
</evidence>
<protein>
    <submittedName>
        <fullName evidence="3">Type II toxin-antitoxin system mRNA interferase toxin, RelE/StbE family</fullName>
    </submittedName>
</protein>
<dbReference type="KEGG" id="jsv:CNX70_09300"/>
<evidence type="ECO:0000313" key="4">
    <source>
        <dbReference type="Proteomes" id="UP000218437"/>
    </source>
</evidence>
<sequence>MLPIQWKVEAQEDLTAILTYIAQRNQPAALQLYSDIDNAISQLPNHPHLYRTGRVIGTRELVPHPNYVVVYRVEASAIEILAVMHTRQLYP</sequence>
<organism evidence="3 4">
    <name type="scientific">Janthinobacterium svalbardensis</name>
    <dbReference type="NCBI Taxonomy" id="368607"/>
    <lineage>
        <taxon>Bacteria</taxon>
        <taxon>Pseudomonadati</taxon>
        <taxon>Pseudomonadota</taxon>
        <taxon>Betaproteobacteria</taxon>
        <taxon>Burkholderiales</taxon>
        <taxon>Oxalobacteraceae</taxon>
        <taxon>Janthinobacterium</taxon>
    </lineage>
</organism>
<dbReference type="InterPro" id="IPR035093">
    <property type="entry name" value="RelE/ParE_toxin_dom_sf"/>
</dbReference>
<dbReference type="Gene3D" id="3.30.2310.20">
    <property type="entry name" value="RelE-like"/>
    <property type="match status" value="1"/>
</dbReference>
<dbReference type="AlphaFoldDB" id="A0A290WTX1"/>